<gene>
    <name evidence="1" type="ORF">Abci_003_068</name>
    <name evidence="2" type="ORF">ACI01nite_16560</name>
</gene>
<evidence type="ECO:0000313" key="2">
    <source>
        <dbReference type="EMBL" id="GEL59054.1"/>
    </source>
</evidence>
<name>A0A0D6N0S1_9PROT</name>
<dbReference type="InterPro" id="IPR029033">
    <property type="entry name" value="His_PPase_superfam"/>
</dbReference>
<reference evidence="1 3" key="1">
    <citation type="submission" date="2012-11" db="EMBL/GenBank/DDBJ databases">
        <title>Whole genome sequence of Acetobacter cibinongensis 4H-1.</title>
        <authorList>
            <person name="Azuma Y."/>
            <person name="Higashiura N."/>
            <person name="Hirakawa H."/>
            <person name="Matsushita K."/>
        </authorList>
    </citation>
    <scope>NUCLEOTIDE SEQUENCE [LARGE SCALE GENOMIC DNA]</scope>
    <source>
        <strain evidence="1 3">4H-1</strain>
    </source>
</reference>
<keyword evidence="4" id="KW-1185">Reference proteome</keyword>
<proteinExistence type="predicted"/>
<sequence>MTQPQPLPASKSQTFRLICLATDVPEGMKAGHIPARSALGRLPDFARLWGHVAPLYRPAAVVCASDVQSDTWAQATRIPLVQQEALRDRSYGLWHGLALRDVPPHELACFVQEPEYAPNGAESAQAFQARIGTWVEGAALHGRIVLVARPAVVRALAVHALGGDCSLANRLDAEPKSLSVLTRHAGLWRVRQYGVALPDLERGCA</sequence>
<dbReference type="Pfam" id="PF00300">
    <property type="entry name" value="His_Phos_1"/>
    <property type="match status" value="1"/>
</dbReference>
<comment type="caution">
    <text evidence="1">The sequence shown here is derived from an EMBL/GenBank/DDBJ whole genome shotgun (WGS) entry which is preliminary data.</text>
</comment>
<evidence type="ECO:0000313" key="1">
    <source>
        <dbReference type="EMBL" id="GAN59305.1"/>
    </source>
</evidence>
<dbReference type="SUPFAM" id="SSF53254">
    <property type="entry name" value="Phosphoglycerate mutase-like"/>
    <property type="match status" value="1"/>
</dbReference>
<dbReference type="RefSeq" id="WP_048837400.1">
    <property type="nucleotide sequence ID" value="NZ_BAMV01000003.1"/>
</dbReference>
<dbReference type="EMBL" id="BJVU01000006">
    <property type="protein sequence ID" value="GEL59054.1"/>
    <property type="molecule type" value="Genomic_DNA"/>
</dbReference>
<evidence type="ECO:0000313" key="3">
    <source>
        <dbReference type="Proteomes" id="UP000032671"/>
    </source>
</evidence>
<accession>A0A6N3SPT7</accession>
<dbReference type="InterPro" id="IPR013078">
    <property type="entry name" value="His_Pase_superF_clade-1"/>
</dbReference>
<dbReference type="Proteomes" id="UP000321891">
    <property type="component" value="Unassembled WGS sequence"/>
</dbReference>
<dbReference type="EMBL" id="BAMV01000003">
    <property type="protein sequence ID" value="GAN59305.1"/>
    <property type="molecule type" value="Genomic_DNA"/>
</dbReference>
<dbReference type="Gene3D" id="3.40.50.1240">
    <property type="entry name" value="Phosphoglycerate mutase-like"/>
    <property type="match status" value="1"/>
</dbReference>
<protein>
    <submittedName>
        <fullName evidence="1">Phosphoglycerate/bisphosphoglycerate mutase</fullName>
    </submittedName>
</protein>
<reference evidence="2 4" key="2">
    <citation type="submission" date="2019-07" db="EMBL/GenBank/DDBJ databases">
        <title>Whole genome shotgun sequence of Acetobacter cibinongensis NBRC 16605.</title>
        <authorList>
            <person name="Hosoyama A."/>
            <person name="Uohara A."/>
            <person name="Ohji S."/>
            <person name="Ichikawa N."/>
        </authorList>
    </citation>
    <scope>NUCLEOTIDE SEQUENCE [LARGE SCALE GENOMIC DNA]</scope>
    <source>
        <strain evidence="2 4">NBRC 16605</strain>
    </source>
</reference>
<dbReference type="Proteomes" id="UP000032671">
    <property type="component" value="Unassembled WGS sequence"/>
</dbReference>
<accession>A0A0D6N0S1</accession>
<evidence type="ECO:0000313" key="4">
    <source>
        <dbReference type="Proteomes" id="UP000321891"/>
    </source>
</evidence>
<dbReference type="STRING" id="1231339.Abci_003_068"/>
<dbReference type="AlphaFoldDB" id="A0A0D6N0S1"/>
<organism evidence="1 3">
    <name type="scientific">Acetobacter cibinongensis</name>
    <dbReference type="NCBI Taxonomy" id="146475"/>
    <lineage>
        <taxon>Bacteria</taxon>
        <taxon>Pseudomonadati</taxon>
        <taxon>Pseudomonadota</taxon>
        <taxon>Alphaproteobacteria</taxon>
        <taxon>Acetobacterales</taxon>
        <taxon>Acetobacteraceae</taxon>
        <taxon>Acetobacter</taxon>
    </lineage>
</organism>